<organism evidence="2 3">
    <name type="scientific">Paenibacillus aceris</name>
    <dbReference type="NCBI Taxonomy" id="869555"/>
    <lineage>
        <taxon>Bacteria</taxon>
        <taxon>Bacillati</taxon>
        <taxon>Bacillota</taxon>
        <taxon>Bacilli</taxon>
        <taxon>Bacillales</taxon>
        <taxon>Paenibacillaceae</taxon>
        <taxon>Paenibacillus</taxon>
    </lineage>
</organism>
<feature type="coiled-coil region" evidence="1">
    <location>
        <begin position="14"/>
        <end position="41"/>
    </location>
</feature>
<proteinExistence type="predicted"/>
<evidence type="ECO:0000256" key="1">
    <source>
        <dbReference type="SAM" id="Coils"/>
    </source>
</evidence>
<sequence>MGIRQGTELARMELKLLLNQYEWLHSKLEELESKLDELLGRSRMYSNCWLLKVLEKTPSQAFWQR</sequence>
<name>A0ABS4I8U6_9BACL</name>
<comment type="caution">
    <text evidence="2">The sequence shown here is derived from an EMBL/GenBank/DDBJ whole genome shotgun (WGS) entry which is preliminary data.</text>
</comment>
<dbReference type="EMBL" id="JAGGKV010000029">
    <property type="protein sequence ID" value="MBP1967100.1"/>
    <property type="molecule type" value="Genomic_DNA"/>
</dbReference>
<protein>
    <submittedName>
        <fullName evidence="2">Uncharacterized protein</fullName>
    </submittedName>
</protein>
<evidence type="ECO:0000313" key="3">
    <source>
        <dbReference type="Proteomes" id="UP001519344"/>
    </source>
</evidence>
<evidence type="ECO:0000313" key="2">
    <source>
        <dbReference type="EMBL" id="MBP1967100.1"/>
    </source>
</evidence>
<accession>A0ABS4I8U6</accession>
<reference evidence="2 3" key="1">
    <citation type="submission" date="2021-03" db="EMBL/GenBank/DDBJ databases">
        <title>Genomic Encyclopedia of Type Strains, Phase IV (KMG-IV): sequencing the most valuable type-strain genomes for metagenomic binning, comparative biology and taxonomic classification.</title>
        <authorList>
            <person name="Goeker M."/>
        </authorList>
    </citation>
    <scope>NUCLEOTIDE SEQUENCE [LARGE SCALE GENOMIC DNA]</scope>
    <source>
        <strain evidence="2 3">DSM 24950</strain>
    </source>
</reference>
<dbReference type="Proteomes" id="UP001519344">
    <property type="component" value="Unassembled WGS sequence"/>
</dbReference>
<gene>
    <name evidence="2" type="ORF">J2Z65_006364</name>
</gene>
<keyword evidence="3" id="KW-1185">Reference proteome</keyword>
<dbReference type="RefSeq" id="WP_240159669.1">
    <property type="nucleotide sequence ID" value="NZ_JAAOZR010000014.1"/>
</dbReference>
<keyword evidence="1" id="KW-0175">Coiled coil</keyword>